<dbReference type="AlphaFoldDB" id="A0A068V6X6"/>
<dbReference type="Pfam" id="PF22922">
    <property type="entry name" value="GAF_NLP"/>
    <property type="match status" value="1"/>
</dbReference>
<evidence type="ECO:0000313" key="2">
    <source>
        <dbReference type="EMBL" id="CDP15668.1"/>
    </source>
</evidence>
<keyword evidence="3" id="KW-1185">Reference proteome</keyword>
<gene>
    <name evidence="2" type="ORF">GSCOC_T00015617001</name>
</gene>
<protein>
    <recommendedName>
        <fullName evidence="1">NLP1-9 GAF domain-containing protein</fullName>
    </recommendedName>
</protein>
<dbReference type="STRING" id="49390.A0A068V6X6"/>
<proteinExistence type="predicted"/>
<dbReference type="Proteomes" id="UP000295252">
    <property type="component" value="Chromosome VIII"/>
</dbReference>
<dbReference type="Gramene" id="CDP15668">
    <property type="protein sequence ID" value="CDP15668"/>
    <property type="gene ID" value="GSCOC_T00015617001"/>
</dbReference>
<dbReference type="PhylomeDB" id="A0A068V6X6"/>
<dbReference type="PANTHER" id="PTHR32002:SF62">
    <property type="entry name" value="PROTEIN NLP6-LIKE ISOFORM X1"/>
    <property type="match status" value="1"/>
</dbReference>
<evidence type="ECO:0000259" key="1">
    <source>
        <dbReference type="Pfam" id="PF22922"/>
    </source>
</evidence>
<feature type="domain" description="NLP1-9 GAF" evidence="1">
    <location>
        <begin position="62"/>
        <end position="156"/>
    </location>
</feature>
<accession>A0A068V6X6</accession>
<sequence length="423" mass="47913">MNLTTTCVSLPGKVNSCQDGEIAIIDKALSKVSEICGVAYEVAKTWTSSGEILSSREGLDFIRKGQGVVGRAFSSKSACFCRDVRQLSITEYPLVPIARYNEHSACFAVCLQSSCSSNCIYVLEFFLPTYEEDEDDYGDPRILLNSLMETLKECLGSSFKIASGQELGQKLTVKVIKVSPKDEFDSFEIYSATGIGGEGMTKLQMALFSAEGLGPCELSYSHSINNYDDHDWVFWSTCGNDEGRCGKPHHLSATADGAVIKDQIKWLLQHLKQTIWCWCHLVQFWGLVKNGDKTYLTTRDQPFALQYYHIREARKLCKYRKHCLEYSIPVDEDDDDHEIGPPGRVFRSGLPEYAPYVAGYTIREYPQRDYAVGHVRDYWALPIYHHPAQHLPIGVLEFVSPTDFNELPRRRVLEKLQVRLFSF</sequence>
<dbReference type="GO" id="GO:0003700">
    <property type="term" value="F:DNA-binding transcription factor activity"/>
    <property type="evidence" value="ECO:0007669"/>
    <property type="project" value="InterPro"/>
</dbReference>
<evidence type="ECO:0000313" key="3">
    <source>
        <dbReference type="Proteomes" id="UP000295252"/>
    </source>
</evidence>
<dbReference type="InterPro" id="IPR055081">
    <property type="entry name" value="NLP1-9_GAF"/>
</dbReference>
<dbReference type="InParanoid" id="A0A068V6X6"/>
<organism evidence="2 3">
    <name type="scientific">Coffea canephora</name>
    <name type="common">Robusta coffee</name>
    <dbReference type="NCBI Taxonomy" id="49390"/>
    <lineage>
        <taxon>Eukaryota</taxon>
        <taxon>Viridiplantae</taxon>
        <taxon>Streptophyta</taxon>
        <taxon>Embryophyta</taxon>
        <taxon>Tracheophyta</taxon>
        <taxon>Spermatophyta</taxon>
        <taxon>Magnoliopsida</taxon>
        <taxon>eudicotyledons</taxon>
        <taxon>Gunneridae</taxon>
        <taxon>Pentapetalae</taxon>
        <taxon>asterids</taxon>
        <taxon>lamiids</taxon>
        <taxon>Gentianales</taxon>
        <taxon>Rubiaceae</taxon>
        <taxon>Ixoroideae</taxon>
        <taxon>Gardenieae complex</taxon>
        <taxon>Bertiereae - Coffeeae clade</taxon>
        <taxon>Coffeeae</taxon>
        <taxon>Coffea</taxon>
    </lineage>
</organism>
<dbReference type="PANTHER" id="PTHR32002">
    <property type="entry name" value="PROTEIN NLP8"/>
    <property type="match status" value="1"/>
</dbReference>
<dbReference type="InterPro" id="IPR045012">
    <property type="entry name" value="NLP"/>
</dbReference>
<dbReference type="EMBL" id="HG739186">
    <property type="protein sequence ID" value="CDP15668.1"/>
    <property type="molecule type" value="Genomic_DNA"/>
</dbReference>
<reference evidence="3" key="1">
    <citation type="journal article" date="2014" name="Science">
        <title>The coffee genome provides insight into the convergent evolution of caffeine biosynthesis.</title>
        <authorList>
            <person name="Denoeud F."/>
            <person name="Carretero-Paulet L."/>
            <person name="Dereeper A."/>
            <person name="Droc G."/>
            <person name="Guyot R."/>
            <person name="Pietrella M."/>
            <person name="Zheng C."/>
            <person name="Alberti A."/>
            <person name="Anthony F."/>
            <person name="Aprea G."/>
            <person name="Aury J.M."/>
            <person name="Bento P."/>
            <person name="Bernard M."/>
            <person name="Bocs S."/>
            <person name="Campa C."/>
            <person name="Cenci A."/>
            <person name="Combes M.C."/>
            <person name="Crouzillat D."/>
            <person name="Da Silva C."/>
            <person name="Daddiego L."/>
            <person name="De Bellis F."/>
            <person name="Dussert S."/>
            <person name="Garsmeur O."/>
            <person name="Gayraud T."/>
            <person name="Guignon V."/>
            <person name="Jahn K."/>
            <person name="Jamilloux V."/>
            <person name="Joet T."/>
            <person name="Labadie K."/>
            <person name="Lan T."/>
            <person name="Leclercq J."/>
            <person name="Lepelley M."/>
            <person name="Leroy T."/>
            <person name="Li L.T."/>
            <person name="Librado P."/>
            <person name="Lopez L."/>
            <person name="Munoz A."/>
            <person name="Noel B."/>
            <person name="Pallavicini A."/>
            <person name="Perrotta G."/>
            <person name="Poncet V."/>
            <person name="Pot D."/>
            <person name="Priyono X."/>
            <person name="Rigoreau M."/>
            <person name="Rouard M."/>
            <person name="Rozas J."/>
            <person name="Tranchant-Dubreuil C."/>
            <person name="VanBuren R."/>
            <person name="Zhang Q."/>
            <person name="Andrade A.C."/>
            <person name="Argout X."/>
            <person name="Bertrand B."/>
            <person name="de Kochko A."/>
            <person name="Graziosi G."/>
            <person name="Henry R.J."/>
            <person name="Jayarama X."/>
            <person name="Ming R."/>
            <person name="Nagai C."/>
            <person name="Rounsley S."/>
            <person name="Sankoff D."/>
            <person name="Giuliano G."/>
            <person name="Albert V.A."/>
            <person name="Wincker P."/>
            <person name="Lashermes P."/>
        </authorList>
    </citation>
    <scope>NUCLEOTIDE SEQUENCE [LARGE SCALE GENOMIC DNA]</scope>
    <source>
        <strain evidence="3">cv. DH200-94</strain>
    </source>
</reference>
<name>A0A068V6X6_COFCA</name>